<dbReference type="eggNOG" id="COG0399">
    <property type="taxonomic scope" value="Bacteria"/>
</dbReference>
<dbReference type="PATRIC" id="fig|1121405.3.peg.3814"/>
<accession>S7TCH2</accession>
<sequence length="123" mass="14056">MRDHRKLRAFELADEVTVLVYRITRKFPKEEMFGLTSQIRRAAVSVPSNIVEGCARDSQTEYVRFLNIAFGSLRELSYQLNLSNRLGYLSSKDYAILEPIVVETEKVLNGLIRAFRKTGNKAG</sequence>
<dbReference type="Gene3D" id="1.20.1440.60">
    <property type="entry name" value="23S rRNA-intervening sequence"/>
    <property type="match status" value="1"/>
</dbReference>
<dbReference type="NCBIfam" id="TIGR02436">
    <property type="entry name" value="four helix bundle protein"/>
    <property type="match status" value="1"/>
</dbReference>
<dbReference type="SUPFAM" id="SSF158446">
    <property type="entry name" value="IVS-encoded protein-like"/>
    <property type="match status" value="1"/>
</dbReference>
<dbReference type="EMBL" id="ATHJ01000116">
    <property type="protein sequence ID" value="EPR34336.1"/>
    <property type="molecule type" value="Genomic_DNA"/>
</dbReference>
<dbReference type="AlphaFoldDB" id="S7TCH2"/>
<evidence type="ECO:0000313" key="1">
    <source>
        <dbReference type="EMBL" id="EPR34336.1"/>
    </source>
</evidence>
<dbReference type="Pfam" id="PF05635">
    <property type="entry name" value="23S_rRNA_IVP"/>
    <property type="match status" value="1"/>
</dbReference>
<dbReference type="STRING" id="897.B2D07_09820"/>
<comment type="caution">
    <text evidence="1">The sequence shown here is derived from an EMBL/GenBank/DDBJ whole genome shotgun (WGS) entry which is preliminary data.</text>
</comment>
<dbReference type="Proteomes" id="UP000014977">
    <property type="component" value="Unassembled WGS sequence"/>
</dbReference>
<protein>
    <submittedName>
        <fullName evidence="1">CHP02436-containing protein</fullName>
    </submittedName>
</protein>
<dbReference type="RefSeq" id="WP_020878156.1">
    <property type="nucleotide sequence ID" value="NZ_ATHJ01000116.1"/>
</dbReference>
<dbReference type="CDD" id="cd16377">
    <property type="entry name" value="23S_rRNA_IVP_like"/>
    <property type="match status" value="1"/>
</dbReference>
<gene>
    <name evidence="1" type="ORF">dsmv_0802</name>
</gene>
<proteinExistence type="predicted"/>
<name>S7TCH2_DESML</name>
<reference evidence="1 2" key="1">
    <citation type="journal article" date="2013" name="Genome Announc.">
        <title>Draft genome sequences for three mercury-methylating, sulfate-reducing bacteria.</title>
        <authorList>
            <person name="Brown S.D."/>
            <person name="Hurt R.A.Jr."/>
            <person name="Gilmour C.C."/>
            <person name="Elias D.A."/>
        </authorList>
    </citation>
    <scope>NUCLEOTIDE SEQUENCE [LARGE SCALE GENOMIC DNA]</scope>
    <source>
        <strain evidence="1 2">DSM 2059</strain>
    </source>
</reference>
<dbReference type="PANTHER" id="PTHR38471">
    <property type="entry name" value="FOUR HELIX BUNDLE PROTEIN"/>
    <property type="match status" value="1"/>
</dbReference>
<evidence type="ECO:0000313" key="2">
    <source>
        <dbReference type="Proteomes" id="UP000014977"/>
    </source>
</evidence>
<dbReference type="InterPro" id="IPR036583">
    <property type="entry name" value="23S_rRNA_IVS_sf"/>
</dbReference>
<keyword evidence="2" id="KW-1185">Reference proteome</keyword>
<organism evidence="1 2">
    <name type="scientific">Desulfococcus multivorans DSM 2059</name>
    <dbReference type="NCBI Taxonomy" id="1121405"/>
    <lineage>
        <taxon>Bacteria</taxon>
        <taxon>Pseudomonadati</taxon>
        <taxon>Thermodesulfobacteriota</taxon>
        <taxon>Desulfobacteria</taxon>
        <taxon>Desulfobacterales</taxon>
        <taxon>Desulfococcaceae</taxon>
        <taxon>Desulfococcus</taxon>
    </lineage>
</organism>
<dbReference type="InterPro" id="IPR012657">
    <property type="entry name" value="23S_rRNA-intervening_sequence"/>
</dbReference>
<dbReference type="PANTHER" id="PTHR38471:SF2">
    <property type="entry name" value="FOUR HELIX BUNDLE PROTEIN"/>
    <property type="match status" value="1"/>
</dbReference>
<dbReference type="OrthoDB" id="9800370at2"/>